<keyword evidence="12" id="KW-1185">Reference proteome</keyword>
<feature type="domain" description="PAS" evidence="9">
    <location>
        <begin position="144"/>
        <end position="214"/>
    </location>
</feature>
<dbReference type="PROSITE" id="PS50110">
    <property type="entry name" value="RESPONSE_REGULATORY"/>
    <property type="match status" value="1"/>
</dbReference>
<comment type="catalytic activity">
    <reaction evidence="1">
        <text>ATP + protein L-histidine = ADP + protein N-phospho-L-histidine.</text>
        <dbReference type="EC" id="2.7.13.3"/>
    </reaction>
</comment>
<keyword evidence="3 6" id="KW-0597">Phosphoprotein</keyword>
<dbReference type="Gene3D" id="3.30.565.10">
    <property type="entry name" value="Histidine kinase-like ATPase, C-terminal domain"/>
    <property type="match status" value="1"/>
</dbReference>
<dbReference type="PRINTS" id="PR00344">
    <property type="entry name" value="BCTRLSENSOR"/>
</dbReference>
<dbReference type="SUPFAM" id="SSF55874">
    <property type="entry name" value="ATPase domain of HSP90 chaperone/DNA topoisomerase II/histidine kinase"/>
    <property type="match status" value="1"/>
</dbReference>
<dbReference type="CDD" id="cd00130">
    <property type="entry name" value="PAS"/>
    <property type="match status" value="2"/>
</dbReference>
<dbReference type="GO" id="GO:0000155">
    <property type="term" value="F:phosphorelay sensor kinase activity"/>
    <property type="evidence" value="ECO:0007669"/>
    <property type="project" value="InterPro"/>
</dbReference>
<dbReference type="InterPro" id="IPR013767">
    <property type="entry name" value="PAS_fold"/>
</dbReference>
<dbReference type="CDD" id="cd00156">
    <property type="entry name" value="REC"/>
    <property type="match status" value="1"/>
</dbReference>
<dbReference type="RefSeq" id="WP_170034055.1">
    <property type="nucleotide sequence ID" value="NZ_JABDTL010000001.1"/>
</dbReference>
<dbReference type="InterPro" id="IPR011006">
    <property type="entry name" value="CheY-like_superfamily"/>
</dbReference>
<dbReference type="NCBIfam" id="TIGR00229">
    <property type="entry name" value="sensory_box"/>
    <property type="match status" value="2"/>
</dbReference>
<dbReference type="Pfam" id="PF13426">
    <property type="entry name" value="PAS_9"/>
    <property type="match status" value="1"/>
</dbReference>
<feature type="domain" description="PAS" evidence="9">
    <location>
        <begin position="271"/>
        <end position="313"/>
    </location>
</feature>
<dbReference type="GO" id="GO:0009927">
    <property type="term" value="F:histidine phosphotransfer kinase activity"/>
    <property type="evidence" value="ECO:0007669"/>
    <property type="project" value="TreeGrafter"/>
</dbReference>
<dbReference type="PROSITE" id="PS50112">
    <property type="entry name" value="PAS"/>
    <property type="match status" value="2"/>
</dbReference>
<dbReference type="InterPro" id="IPR036097">
    <property type="entry name" value="HisK_dim/P_sf"/>
</dbReference>
<comment type="caution">
    <text evidence="11">The sequence shown here is derived from an EMBL/GenBank/DDBJ whole genome shotgun (WGS) entry which is preliminary data.</text>
</comment>
<evidence type="ECO:0000259" key="8">
    <source>
        <dbReference type="PROSITE" id="PS50110"/>
    </source>
</evidence>
<dbReference type="Gene3D" id="3.30.450.20">
    <property type="entry name" value="PAS domain"/>
    <property type="match status" value="2"/>
</dbReference>
<keyword evidence="4" id="KW-0808">Transferase</keyword>
<dbReference type="InterPro" id="IPR000014">
    <property type="entry name" value="PAS"/>
</dbReference>
<dbReference type="EC" id="2.7.13.3" evidence="2"/>
<evidence type="ECO:0000256" key="1">
    <source>
        <dbReference type="ARBA" id="ARBA00000085"/>
    </source>
</evidence>
<feature type="domain" description="PAC" evidence="10">
    <location>
        <begin position="218"/>
        <end position="270"/>
    </location>
</feature>
<evidence type="ECO:0000256" key="2">
    <source>
        <dbReference type="ARBA" id="ARBA00012438"/>
    </source>
</evidence>
<dbReference type="SMART" id="SM00387">
    <property type="entry name" value="HATPase_c"/>
    <property type="match status" value="1"/>
</dbReference>
<dbReference type="AlphaFoldDB" id="A0A841GZX0"/>
<evidence type="ECO:0000259" key="9">
    <source>
        <dbReference type="PROSITE" id="PS50112"/>
    </source>
</evidence>
<dbReference type="InterPro" id="IPR004358">
    <property type="entry name" value="Sig_transdc_His_kin-like_C"/>
</dbReference>
<proteinExistence type="predicted"/>
<dbReference type="InterPro" id="IPR001610">
    <property type="entry name" value="PAC"/>
</dbReference>
<dbReference type="EMBL" id="JACHIA010000007">
    <property type="protein sequence ID" value="MBB6071297.1"/>
    <property type="molecule type" value="Genomic_DNA"/>
</dbReference>
<dbReference type="CDD" id="cd00082">
    <property type="entry name" value="HisKA"/>
    <property type="match status" value="1"/>
</dbReference>
<organism evidence="11 12">
    <name type="scientific">Longimicrobium terrae</name>
    <dbReference type="NCBI Taxonomy" id="1639882"/>
    <lineage>
        <taxon>Bacteria</taxon>
        <taxon>Pseudomonadati</taxon>
        <taxon>Gemmatimonadota</taxon>
        <taxon>Longimicrobiia</taxon>
        <taxon>Longimicrobiales</taxon>
        <taxon>Longimicrobiaceae</taxon>
        <taxon>Longimicrobium</taxon>
    </lineage>
</organism>
<dbReference type="InterPro" id="IPR000700">
    <property type="entry name" value="PAS-assoc_C"/>
</dbReference>
<dbReference type="SUPFAM" id="SSF55785">
    <property type="entry name" value="PYP-like sensor domain (PAS domain)"/>
    <property type="match status" value="2"/>
</dbReference>
<dbReference type="SMART" id="SM00086">
    <property type="entry name" value="PAC"/>
    <property type="match status" value="2"/>
</dbReference>
<evidence type="ECO:0000256" key="4">
    <source>
        <dbReference type="ARBA" id="ARBA00022679"/>
    </source>
</evidence>
<reference evidence="11 12" key="1">
    <citation type="submission" date="2020-08" db="EMBL/GenBank/DDBJ databases">
        <title>Genomic Encyclopedia of Type Strains, Phase IV (KMG-IV): sequencing the most valuable type-strain genomes for metagenomic binning, comparative biology and taxonomic classification.</title>
        <authorList>
            <person name="Goeker M."/>
        </authorList>
    </citation>
    <scope>NUCLEOTIDE SEQUENCE [LARGE SCALE GENOMIC DNA]</scope>
    <source>
        <strain evidence="11 12">DSM 29007</strain>
    </source>
</reference>
<evidence type="ECO:0000313" key="12">
    <source>
        <dbReference type="Proteomes" id="UP000582837"/>
    </source>
</evidence>
<feature type="modified residue" description="4-aspartylphosphate" evidence="6">
    <location>
        <position position="59"/>
    </location>
</feature>
<dbReference type="SMART" id="SM00388">
    <property type="entry name" value="HisKA"/>
    <property type="match status" value="1"/>
</dbReference>
<dbReference type="PROSITE" id="PS50113">
    <property type="entry name" value="PAC"/>
    <property type="match status" value="1"/>
</dbReference>
<dbReference type="Proteomes" id="UP000582837">
    <property type="component" value="Unassembled WGS sequence"/>
</dbReference>
<evidence type="ECO:0000259" key="10">
    <source>
        <dbReference type="PROSITE" id="PS50113"/>
    </source>
</evidence>
<dbReference type="InterPro" id="IPR036890">
    <property type="entry name" value="HATPase_C_sf"/>
</dbReference>
<dbReference type="Gene3D" id="1.10.287.130">
    <property type="match status" value="1"/>
</dbReference>
<feature type="domain" description="Response regulatory" evidence="8">
    <location>
        <begin position="8"/>
        <end position="124"/>
    </location>
</feature>
<dbReference type="Pfam" id="PF02518">
    <property type="entry name" value="HATPase_c"/>
    <property type="match status" value="1"/>
</dbReference>
<dbReference type="Pfam" id="PF00072">
    <property type="entry name" value="Response_reg"/>
    <property type="match status" value="1"/>
</dbReference>
<dbReference type="InterPro" id="IPR035965">
    <property type="entry name" value="PAS-like_dom_sf"/>
</dbReference>
<feature type="domain" description="Histidine kinase" evidence="7">
    <location>
        <begin position="406"/>
        <end position="622"/>
    </location>
</feature>
<dbReference type="Pfam" id="PF00989">
    <property type="entry name" value="PAS"/>
    <property type="match status" value="1"/>
</dbReference>
<dbReference type="SUPFAM" id="SSF47384">
    <property type="entry name" value="Homodimeric domain of signal transducing histidine kinase"/>
    <property type="match status" value="1"/>
</dbReference>
<dbReference type="SMART" id="SM00448">
    <property type="entry name" value="REC"/>
    <property type="match status" value="1"/>
</dbReference>
<dbReference type="InterPro" id="IPR003661">
    <property type="entry name" value="HisK_dim/P_dom"/>
</dbReference>
<dbReference type="InterPro" id="IPR003594">
    <property type="entry name" value="HATPase_dom"/>
</dbReference>
<sequence length="633" mass="68599">MAAPDSYRILVVDDDALDRMAVRRALRAAGVDAHVDEARDAPAGLRALREGRYDCVLLDYQLPGGDGLSVLRSAREAGIDTPVVMLTGHGDQETAVELMKSGAADFVSKAAITPERLAQGIRHAVRVHRAEEQARRAESALRESEERFRSAFEDGAVGTALVAVDGRFLRVNTALARMLGWSVDELLQRRFADVSHPDGLAEDEARMARALGGEVRSYQSEKRYVARDGRAVPTLESVSLVRGGDGEPLYFVTQVQDLTDQEEARAALQESEARLRRISESGMVGMLFWQVDGGITSANETFLRMAGYSAEDLAAGRVNWVTMTPPEWLEADRAALAQLAGHGVAEAYEKEFVRPDGSRIPVLVSAATFEQTAEQGVTLVLDMTQRKRMEQEREAALASRSRFYAAMSHELRTPINAILGYNDLLLSGVYGDMSEVQSSGVERSQRAARHLLDLVNDVLDISKLEAGKMEITPEPASIPELVRDLFATVRPLAADSGSALHLQTEDADPPILTDPRRVRQILLNLLSNAIKFGRARPVSVCVRGAADGGITVEVADQGEGIPADHLERVFEEFVQLPDANLGGTGLGLPISRRLAAMLGGRLEAESVVGTGSVFRLVLPPTIPAATLDVVTLV</sequence>
<dbReference type="InterPro" id="IPR001789">
    <property type="entry name" value="Sig_transdc_resp-reg_receiver"/>
</dbReference>
<dbReference type="GO" id="GO:0005886">
    <property type="term" value="C:plasma membrane"/>
    <property type="evidence" value="ECO:0007669"/>
    <property type="project" value="TreeGrafter"/>
</dbReference>
<dbReference type="PANTHER" id="PTHR43047">
    <property type="entry name" value="TWO-COMPONENT HISTIDINE PROTEIN KINASE"/>
    <property type="match status" value="1"/>
</dbReference>
<dbReference type="Gene3D" id="3.40.50.2300">
    <property type="match status" value="1"/>
</dbReference>
<dbReference type="PANTHER" id="PTHR43047:SF64">
    <property type="entry name" value="HISTIDINE KINASE CONTAINING CHEY-HOMOLOGOUS RECEIVER DOMAIN AND PAS DOMAIN-RELATED"/>
    <property type="match status" value="1"/>
</dbReference>
<evidence type="ECO:0000256" key="3">
    <source>
        <dbReference type="ARBA" id="ARBA00022553"/>
    </source>
</evidence>
<evidence type="ECO:0000256" key="5">
    <source>
        <dbReference type="ARBA" id="ARBA00022777"/>
    </source>
</evidence>
<evidence type="ECO:0000313" key="11">
    <source>
        <dbReference type="EMBL" id="MBB6071297.1"/>
    </source>
</evidence>
<accession>A0A841GZX0</accession>
<name>A0A841GZX0_9BACT</name>
<gene>
    <name evidence="11" type="ORF">HNQ61_002921</name>
</gene>
<dbReference type="GO" id="GO:0006355">
    <property type="term" value="P:regulation of DNA-templated transcription"/>
    <property type="evidence" value="ECO:0007669"/>
    <property type="project" value="InterPro"/>
</dbReference>
<dbReference type="SMART" id="SM00091">
    <property type="entry name" value="PAS"/>
    <property type="match status" value="2"/>
</dbReference>
<keyword evidence="5" id="KW-0418">Kinase</keyword>
<dbReference type="InterPro" id="IPR005467">
    <property type="entry name" value="His_kinase_dom"/>
</dbReference>
<dbReference type="Pfam" id="PF00512">
    <property type="entry name" value="HisKA"/>
    <property type="match status" value="1"/>
</dbReference>
<dbReference type="SUPFAM" id="SSF52172">
    <property type="entry name" value="CheY-like"/>
    <property type="match status" value="1"/>
</dbReference>
<evidence type="ECO:0000256" key="6">
    <source>
        <dbReference type="PROSITE-ProRule" id="PRU00169"/>
    </source>
</evidence>
<protein>
    <recommendedName>
        <fullName evidence="2">histidine kinase</fullName>
        <ecNumber evidence="2">2.7.13.3</ecNumber>
    </recommendedName>
</protein>
<evidence type="ECO:0000259" key="7">
    <source>
        <dbReference type="PROSITE" id="PS50109"/>
    </source>
</evidence>
<dbReference type="PROSITE" id="PS50109">
    <property type="entry name" value="HIS_KIN"/>
    <property type="match status" value="1"/>
</dbReference>